<keyword evidence="3" id="KW-1185">Reference proteome</keyword>
<sequence length="202" mass="21763">MAEKDSFFALVHRDGEIKHSSREGVKFTGKNPTNVFITTRTHLADLQRSSNVRSAGWKAAFGNDILSHSDFCCGSGGQVRTTELFVEMLAPLASSGGSVLNPHYANIAGPSHRVIQHDSEAQQVVSPTFDIYNEPEAGDYVGELGDIVTAAPHALTIPAVQREANPLVDEALRPDDSDDEPPFIDGDSDDEWPGSESAGRCI</sequence>
<dbReference type="Proteomes" id="UP001341840">
    <property type="component" value="Unassembled WGS sequence"/>
</dbReference>
<evidence type="ECO:0000313" key="3">
    <source>
        <dbReference type="Proteomes" id="UP001341840"/>
    </source>
</evidence>
<reference evidence="2 3" key="1">
    <citation type="journal article" date="2023" name="Plants (Basel)">
        <title>Bridging the Gap: Combining Genomics and Transcriptomics Approaches to Understand Stylosanthes scabra, an Orphan Legume from the Brazilian Caatinga.</title>
        <authorList>
            <person name="Ferreira-Neto J.R.C."/>
            <person name="da Silva M.D."/>
            <person name="Binneck E."/>
            <person name="de Melo N.F."/>
            <person name="da Silva R.H."/>
            <person name="de Melo A.L.T.M."/>
            <person name="Pandolfi V."/>
            <person name="Bustamante F.O."/>
            <person name="Brasileiro-Vidal A.C."/>
            <person name="Benko-Iseppon A.M."/>
        </authorList>
    </citation>
    <scope>NUCLEOTIDE SEQUENCE [LARGE SCALE GENOMIC DNA]</scope>
    <source>
        <tissue evidence="2">Leaves</tissue>
    </source>
</reference>
<comment type="caution">
    <text evidence="2">The sequence shown here is derived from an EMBL/GenBank/DDBJ whole genome shotgun (WGS) entry which is preliminary data.</text>
</comment>
<name>A0ABU6ZEU1_9FABA</name>
<protein>
    <submittedName>
        <fullName evidence="2">Uncharacterized protein</fullName>
    </submittedName>
</protein>
<feature type="region of interest" description="Disordered" evidence="1">
    <location>
        <begin position="166"/>
        <end position="202"/>
    </location>
</feature>
<evidence type="ECO:0000313" key="2">
    <source>
        <dbReference type="EMBL" id="MED6220464.1"/>
    </source>
</evidence>
<accession>A0ABU6ZEU1</accession>
<dbReference type="EMBL" id="JASCZI010272133">
    <property type="protein sequence ID" value="MED6220464.1"/>
    <property type="molecule type" value="Genomic_DNA"/>
</dbReference>
<gene>
    <name evidence="2" type="ORF">PIB30_045099</name>
</gene>
<evidence type="ECO:0000256" key="1">
    <source>
        <dbReference type="SAM" id="MobiDB-lite"/>
    </source>
</evidence>
<proteinExistence type="predicted"/>
<organism evidence="2 3">
    <name type="scientific">Stylosanthes scabra</name>
    <dbReference type="NCBI Taxonomy" id="79078"/>
    <lineage>
        <taxon>Eukaryota</taxon>
        <taxon>Viridiplantae</taxon>
        <taxon>Streptophyta</taxon>
        <taxon>Embryophyta</taxon>
        <taxon>Tracheophyta</taxon>
        <taxon>Spermatophyta</taxon>
        <taxon>Magnoliopsida</taxon>
        <taxon>eudicotyledons</taxon>
        <taxon>Gunneridae</taxon>
        <taxon>Pentapetalae</taxon>
        <taxon>rosids</taxon>
        <taxon>fabids</taxon>
        <taxon>Fabales</taxon>
        <taxon>Fabaceae</taxon>
        <taxon>Papilionoideae</taxon>
        <taxon>50 kb inversion clade</taxon>
        <taxon>dalbergioids sensu lato</taxon>
        <taxon>Dalbergieae</taxon>
        <taxon>Pterocarpus clade</taxon>
        <taxon>Stylosanthes</taxon>
    </lineage>
</organism>
<feature type="compositionally biased region" description="Acidic residues" evidence="1">
    <location>
        <begin position="176"/>
        <end position="193"/>
    </location>
</feature>